<keyword evidence="4" id="KW-0804">Transcription</keyword>
<gene>
    <name evidence="6" type="ORF">OJ997_06065</name>
</gene>
<dbReference type="EMBL" id="JAPDDP010000007">
    <property type="protein sequence ID" value="MDA0179852.1"/>
    <property type="molecule type" value="Genomic_DNA"/>
</dbReference>
<keyword evidence="3" id="KW-0238">DNA-binding</keyword>
<feature type="domain" description="HTH lysR-type" evidence="5">
    <location>
        <begin position="3"/>
        <end position="60"/>
    </location>
</feature>
<dbReference type="PANTHER" id="PTHR30419">
    <property type="entry name" value="HTH-TYPE TRANSCRIPTIONAL REGULATOR YBHD"/>
    <property type="match status" value="1"/>
</dbReference>
<dbReference type="Gene3D" id="1.10.10.10">
    <property type="entry name" value="Winged helix-like DNA-binding domain superfamily/Winged helix DNA-binding domain"/>
    <property type="match status" value="1"/>
</dbReference>
<protein>
    <submittedName>
        <fullName evidence="6">LysR family transcriptional regulator</fullName>
    </submittedName>
</protein>
<comment type="similarity">
    <text evidence="1">Belongs to the LysR transcriptional regulatory family.</text>
</comment>
<dbReference type="GO" id="GO:0005829">
    <property type="term" value="C:cytosol"/>
    <property type="evidence" value="ECO:0007669"/>
    <property type="project" value="TreeGrafter"/>
</dbReference>
<evidence type="ECO:0000256" key="2">
    <source>
        <dbReference type="ARBA" id="ARBA00023015"/>
    </source>
</evidence>
<evidence type="ECO:0000256" key="3">
    <source>
        <dbReference type="ARBA" id="ARBA00023125"/>
    </source>
</evidence>
<keyword evidence="2" id="KW-0805">Transcription regulation</keyword>
<dbReference type="InterPro" id="IPR005119">
    <property type="entry name" value="LysR_subst-bd"/>
</dbReference>
<dbReference type="GO" id="GO:0003700">
    <property type="term" value="F:DNA-binding transcription factor activity"/>
    <property type="evidence" value="ECO:0007669"/>
    <property type="project" value="InterPro"/>
</dbReference>
<dbReference type="InterPro" id="IPR036390">
    <property type="entry name" value="WH_DNA-bd_sf"/>
</dbReference>
<evidence type="ECO:0000313" key="7">
    <source>
        <dbReference type="Proteomes" id="UP001147653"/>
    </source>
</evidence>
<dbReference type="InterPro" id="IPR036388">
    <property type="entry name" value="WH-like_DNA-bd_sf"/>
</dbReference>
<dbReference type="PROSITE" id="PS50931">
    <property type="entry name" value="HTH_LYSR"/>
    <property type="match status" value="1"/>
</dbReference>
<dbReference type="FunFam" id="1.10.10.10:FF:000001">
    <property type="entry name" value="LysR family transcriptional regulator"/>
    <property type="match status" value="1"/>
</dbReference>
<sequence>MVVTLQQLRYFLAAVERGSVSAAAEACFVSQPSLSDQLRRLEQGLGVALFVRTNRGLVLTDAGRLLVPRAERAVAAARDAEEAVREAGAIVSGTVAFGTFSTAHHHVMTAAIAAFRQRYPGVRLRVISRNSTETADAVRRGDLEAALVALPVDGRGLVVGERVWTTEAVYVTADRGRLRGEPRSIQQLAAAQLVLPEVFSGDADPTRRQLRERADDAGVRLAPVAEVESPEAALDLVLSGVGDSVVSLALIRELGLTDRLAWVSLEPPLHERYAFITRRGAPPSKAMAALIAIVEEQLRLDPV</sequence>
<dbReference type="InterPro" id="IPR000847">
    <property type="entry name" value="LysR_HTH_N"/>
</dbReference>
<keyword evidence="7" id="KW-1185">Reference proteome</keyword>
<dbReference type="AlphaFoldDB" id="A0A9X3SDT2"/>
<dbReference type="Proteomes" id="UP001147653">
    <property type="component" value="Unassembled WGS sequence"/>
</dbReference>
<reference evidence="6" key="1">
    <citation type="submission" date="2022-10" db="EMBL/GenBank/DDBJ databases">
        <title>The WGS of Solirubrobacter phytolaccae KCTC 29190.</title>
        <authorList>
            <person name="Jiang Z."/>
        </authorList>
    </citation>
    <scope>NUCLEOTIDE SEQUENCE</scope>
    <source>
        <strain evidence="6">KCTC 29190</strain>
    </source>
</reference>
<dbReference type="PRINTS" id="PR00039">
    <property type="entry name" value="HTHLYSR"/>
</dbReference>
<dbReference type="SUPFAM" id="SSF53850">
    <property type="entry name" value="Periplasmic binding protein-like II"/>
    <property type="match status" value="1"/>
</dbReference>
<accession>A0A9X3SDT2</accession>
<dbReference type="Pfam" id="PF03466">
    <property type="entry name" value="LysR_substrate"/>
    <property type="match status" value="1"/>
</dbReference>
<organism evidence="6 7">
    <name type="scientific">Solirubrobacter phytolaccae</name>
    <dbReference type="NCBI Taxonomy" id="1404360"/>
    <lineage>
        <taxon>Bacteria</taxon>
        <taxon>Bacillati</taxon>
        <taxon>Actinomycetota</taxon>
        <taxon>Thermoleophilia</taxon>
        <taxon>Solirubrobacterales</taxon>
        <taxon>Solirubrobacteraceae</taxon>
        <taxon>Solirubrobacter</taxon>
    </lineage>
</organism>
<proteinExistence type="inferred from homology"/>
<dbReference type="CDD" id="cd05466">
    <property type="entry name" value="PBP2_LTTR_substrate"/>
    <property type="match status" value="1"/>
</dbReference>
<dbReference type="GO" id="GO:0003677">
    <property type="term" value="F:DNA binding"/>
    <property type="evidence" value="ECO:0007669"/>
    <property type="project" value="UniProtKB-KW"/>
</dbReference>
<evidence type="ECO:0000313" key="6">
    <source>
        <dbReference type="EMBL" id="MDA0179852.1"/>
    </source>
</evidence>
<name>A0A9X3SDT2_9ACTN</name>
<comment type="caution">
    <text evidence="6">The sequence shown here is derived from an EMBL/GenBank/DDBJ whole genome shotgun (WGS) entry which is preliminary data.</text>
</comment>
<dbReference type="Pfam" id="PF00126">
    <property type="entry name" value="HTH_1"/>
    <property type="match status" value="1"/>
</dbReference>
<evidence type="ECO:0000256" key="4">
    <source>
        <dbReference type="ARBA" id="ARBA00023163"/>
    </source>
</evidence>
<evidence type="ECO:0000259" key="5">
    <source>
        <dbReference type="PROSITE" id="PS50931"/>
    </source>
</evidence>
<dbReference type="SUPFAM" id="SSF46785">
    <property type="entry name" value="Winged helix' DNA-binding domain"/>
    <property type="match status" value="1"/>
</dbReference>
<dbReference type="RefSeq" id="WP_270024160.1">
    <property type="nucleotide sequence ID" value="NZ_JAPDDP010000007.1"/>
</dbReference>
<dbReference type="InterPro" id="IPR050950">
    <property type="entry name" value="HTH-type_LysR_regulators"/>
</dbReference>
<evidence type="ECO:0000256" key="1">
    <source>
        <dbReference type="ARBA" id="ARBA00009437"/>
    </source>
</evidence>
<dbReference type="Gene3D" id="3.40.190.290">
    <property type="match status" value="1"/>
</dbReference>